<organism evidence="3 4">
    <name type="scientific">Pseudoxanthomonas mexicana</name>
    <dbReference type="NCBI Taxonomy" id="128785"/>
    <lineage>
        <taxon>Bacteria</taxon>
        <taxon>Pseudomonadati</taxon>
        <taxon>Pseudomonadota</taxon>
        <taxon>Gammaproteobacteria</taxon>
        <taxon>Lysobacterales</taxon>
        <taxon>Lysobacteraceae</taxon>
        <taxon>Pseudoxanthomonas</taxon>
    </lineage>
</organism>
<dbReference type="Proteomes" id="UP000515506">
    <property type="component" value="Chromosome"/>
</dbReference>
<keyword evidence="2" id="KW-0732">Signal</keyword>
<feature type="region of interest" description="Disordered" evidence="1">
    <location>
        <begin position="91"/>
        <end position="110"/>
    </location>
</feature>
<feature type="signal peptide" evidence="2">
    <location>
        <begin position="1"/>
        <end position="23"/>
    </location>
</feature>
<keyword evidence="4" id="KW-1185">Reference proteome</keyword>
<sequence>MRATPLLLACLVAGLAFPTQVQALSVIVHYQGAAEDREVYFADMRSFSSQPPEDMAATGTRVRALPVTVVYENPNKPEFVYMELFFKCPERSGPDQEGRTAAEDRQATGRRDTVTFQIGPGSYLLRRADLKTEHVPQSDWKMSDAPMLSKAGILACNHLQVDQALRAAIKNDSFDVDGFGQRIAKLGLPADMTVIGEHWTGQSSVDTQSPLCA</sequence>
<dbReference type="EMBL" id="CP060028">
    <property type="protein sequence ID" value="QND79590.1"/>
    <property type="molecule type" value="Genomic_DNA"/>
</dbReference>
<evidence type="ECO:0000313" key="4">
    <source>
        <dbReference type="Proteomes" id="UP000515506"/>
    </source>
</evidence>
<protein>
    <recommendedName>
        <fullName evidence="5">DUF2330 domain-containing protein</fullName>
    </recommendedName>
</protein>
<evidence type="ECO:0000313" key="3">
    <source>
        <dbReference type="EMBL" id="QND79590.1"/>
    </source>
</evidence>
<dbReference type="RefSeq" id="WP_185894919.1">
    <property type="nucleotide sequence ID" value="NZ_CP060028.1"/>
</dbReference>
<evidence type="ECO:0000256" key="2">
    <source>
        <dbReference type="SAM" id="SignalP"/>
    </source>
</evidence>
<evidence type="ECO:0000256" key="1">
    <source>
        <dbReference type="SAM" id="MobiDB-lite"/>
    </source>
</evidence>
<gene>
    <name evidence="3" type="ORF">H4W19_14750</name>
</gene>
<feature type="chain" id="PRO_5045698016" description="DUF2330 domain-containing protein" evidence="2">
    <location>
        <begin position="24"/>
        <end position="213"/>
    </location>
</feature>
<reference evidence="3 4" key="1">
    <citation type="submission" date="2020-08" db="EMBL/GenBank/DDBJ databases">
        <title>Streptomycin resistant and MDR strain, P. mexicana.</title>
        <authorList>
            <person name="Ganesh-kumar S."/>
            <person name="Zhe T."/>
            <person name="Yu Z."/>
            <person name="Min Y."/>
        </authorList>
    </citation>
    <scope>NUCLEOTIDE SEQUENCE [LARGE SCALE GENOMIC DNA]</scope>
    <source>
        <strain evidence="3 4">GTZY</strain>
    </source>
</reference>
<accession>A0ABX6R9V8</accession>
<name>A0ABX6R9V8_PSEMX</name>
<proteinExistence type="predicted"/>
<evidence type="ECO:0008006" key="5">
    <source>
        <dbReference type="Google" id="ProtNLM"/>
    </source>
</evidence>